<proteinExistence type="predicted"/>
<protein>
    <submittedName>
        <fullName evidence="1">Uncharacterized protein</fullName>
    </submittedName>
</protein>
<sequence length="122" mass="13811">MHKVLLAVRVVQKGELLGYCSHQVTLPFAPFLGLRFEQGTSCTLWETMTGSELAPAVEKVIYDLDEEQFVCLFNVDIPLKASFWRDDVDPRPGSVSAIGEYFRHMPIRDRILGGSTGRVFYE</sequence>
<dbReference type="Proteomes" id="UP000814207">
    <property type="component" value="Unassembled WGS sequence"/>
</dbReference>
<gene>
    <name evidence="1" type="ORF">GIW73_04000</name>
</gene>
<evidence type="ECO:0000313" key="2">
    <source>
        <dbReference type="Proteomes" id="UP000814207"/>
    </source>
</evidence>
<evidence type="ECO:0000313" key="1">
    <source>
        <dbReference type="EMBL" id="MCF5062114.1"/>
    </source>
</evidence>
<dbReference type="EMBL" id="WKEU01000008">
    <property type="protein sequence ID" value="MCF5062114.1"/>
    <property type="molecule type" value="Genomic_DNA"/>
</dbReference>
<dbReference type="AlphaFoldDB" id="A0A9Q3X2P8"/>
<comment type="caution">
    <text evidence="1">The sequence shown here is derived from an EMBL/GenBank/DDBJ whole genome shotgun (WGS) entry which is preliminary data.</text>
</comment>
<reference evidence="1" key="1">
    <citation type="submission" date="2019-11" db="EMBL/GenBank/DDBJ databases">
        <title>Epiphytic Pseudomonas syringae from cherry orchards.</title>
        <authorList>
            <person name="Hulin M.T."/>
        </authorList>
    </citation>
    <scope>NUCLEOTIDE SEQUENCE</scope>
    <source>
        <strain evidence="1">PA-6-9A</strain>
    </source>
</reference>
<name>A0A9Q3X2P8_PSESX</name>
<organism evidence="1 2">
    <name type="scientific">Pseudomonas syringae</name>
    <dbReference type="NCBI Taxonomy" id="317"/>
    <lineage>
        <taxon>Bacteria</taxon>
        <taxon>Pseudomonadati</taxon>
        <taxon>Pseudomonadota</taxon>
        <taxon>Gammaproteobacteria</taxon>
        <taxon>Pseudomonadales</taxon>
        <taxon>Pseudomonadaceae</taxon>
        <taxon>Pseudomonas</taxon>
    </lineage>
</organism>
<accession>A0A9Q3X2P8</accession>